<evidence type="ECO:0000313" key="1">
    <source>
        <dbReference type="EMBL" id="BBE42933.1"/>
    </source>
</evidence>
<reference evidence="1 2" key="1">
    <citation type="journal article" date="2019" name="ISME J.">
        <title>Isolation and characterization of a thermophilic sulfur- and iron-reducing thaumarchaeote from a terrestrial acidic hot spring.</title>
        <authorList>
            <person name="Kato S."/>
            <person name="Itoh T."/>
            <person name="Yuki M."/>
            <person name="Nagamori M."/>
            <person name="Ohnishi M."/>
            <person name="Uematsu K."/>
            <person name="Suzuki K."/>
            <person name="Takashina T."/>
            <person name="Ohkuma M."/>
        </authorList>
    </citation>
    <scope>NUCLEOTIDE SEQUENCE [LARGE SCALE GENOMIC DNA]</scope>
    <source>
        <strain evidence="1 2">NAS-02</strain>
    </source>
</reference>
<name>A0A4P2VHQ7_9ARCH</name>
<sequence>MLLKCVNSLGAANALSWTPGVSLLSYGEFVGPGSFRELSRALAEILSGILEDGDRIWMEIYGDGSTEFQDYLAGELVSTVHVELDHDRPRKLFTIFLVEGGAFLSHGYRRGIGGLPLGSEGSALSLFSGSRCGAEALVAAVRGGFRARPLFLEMGNEAPPENTRRALMAAAIMVQKISPGGEVLAGYVPKRAIDALKGGEWIYHRFLAEVAGLVARKAGDRAIFVGVSPEPGYADVIDAYTCAQRSLGVAFSVHQCDGSPMMPFDEELESLIDEHKWRLARPPHLGSAPAGLDELWRASGLPDIAAEVAGSMASMKAEGELARHEVLDGYLRARLHLKDLLDGGG</sequence>
<gene>
    <name evidence="1" type="ORF">NAS2_1556</name>
</gene>
<dbReference type="AlphaFoldDB" id="A0A4P2VHQ7"/>
<proteinExistence type="predicted"/>
<protein>
    <submittedName>
        <fullName evidence="1">Uncharacterized protein</fullName>
    </submittedName>
</protein>
<evidence type="ECO:0000313" key="2">
    <source>
        <dbReference type="Proteomes" id="UP000509448"/>
    </source>
</evidence>
<accession>A0A4P2VHQ7</accession>
<dbReference type="EMBL" id="AP018732">
    <property type="protein sequence ID" value="BBE42933.1"/>
    <property type="molecule type" value="Genomic_DNA"/>
</dbReference>
<dbReference type="Proteomes" id="UP000509448">
    <property type="component" value="Chromosome"/>
</dbReference>
<keyword evidence="2" id="KW-1185">Reference proteome</keyword>
<dbReference type="KEGG" id="ccai:NAS2_1556"/>
<organism evidence="1 2">
    <name type="scientific">Conexivisphaera calida</name>
    <dbReference type="NCBI Taxonomy" id="1874277"/>
    <lineage>
        <taxon>Archaea</taxon>
        <taxon>Nitrososphaerota</taxon>
        <taxon>Conexivisphaeria</taxon>
        <taxon>Conexivisphaerales</taxon>
        <taxon>Conexivisphaeraceae</taxon>
        <taxon>Conexivisphaera</taxon>
    </lineage>
</organism>
<dbReference type="SUPFAM" id="SSF143437">
    <property type="entry name" value="THUMP domain-like"/>
    <property type="match status" value="1"/>
</dbReference>